<dbReference type="SMART" id="SM00028">
    <property type="entry name" value="TPR"/>
    <property type="match status" value="4"/>
</dbReference>
<dbReference type="GO" id="GO:0003677">
    <property type="term" value="F:DNA binding"/>
    <property type="evidence" value="ECO:0007669"/>
    <property type="project" value="InterPro"/>
</dbReference>
<evidence type="ECO:0000313" key="3">
    <source>
        <dbReference type="EMBL" id="SFS95353.1"/>
    </source>
</evidence>
<keyword evidence="1" id="KW-0472">Membrane</keyword>
<dbReference type="InterPro" id="IPR011990">
    <property type="entry name" value="TPR-like_helical_dom_sf"/>
</dbReference>
<dbReference type="RefSeq" id="WP_093366109.1">
    <property type="nucleotide sequence ID" value="NZ_FOZZ01000007.1"/>
</dbReference>
<feature type="chain" id="PRO_5011561855" evidence="2">
    <location>
        <begin position="19"/>
        <end position="553"/>
    </location>
</feature>
<dbReference type="EMBL" id="FOZZ01000007">
    <property type="protein sequence ID" value="SFS95353.1"/>
    <property type="molecule type" value="Genomic_DNA"/>
</dbReference>
<evidence type="ECO:0000256" key="2">
    <source>
        <dbReference type="SAM" id="SignalP"/>
    </source>
</evidence>
<name>A0A1I6U1L0_9SPHI</name>
<sequence length="553" mass="64526">MKCLICLFLLFSTGLLYAQKVKDNPYHALESVDTDYAGLKAFDILTLDLSMHNPTEVLNNIEYILQLAKKRDEKTFICVYYETLANYHSMRYDRINDLSSRYHERALEVAQNNDLKAEIFRQNFNIGNYYYTYARLGNAYAYFRAAMESAETVGTKNIAYIWKYYLTLSRYFYDIEEYDLSSKTLEQILANNDQLKPREFYNSLTILGLVNLRTNQLDEALDNFQQVYVKSTERLDSAWMGIAKGNIGNVYLQKGELEEAIANYQIDYEYNTKDFGDIISALGSLKKIAELRFELGQFKQSMTDINTYIGRIEKKPARYKDISEAYALKIRLLDTLGLKDRELAAVKKFNKYNSLHLSLGNKVSIELLKLKEEQQKFQNRISSQEASVSYGGNIYSILFLSIITAGLIFGGWLLYNKRKSKKEEIPSIQEERVNQDVYDIRMIIADKRFHVSEHEKTKHISLELREVMELNLMNPKNWDRFKYLYNANFPKFFEKLTNQYPDLADSELRLLALMNLHLSNNELAEKLSVSLEGVKKAKQRLKKKINSYHYSVG</sequence>
<dbReference type="InterPro" id="IPR016032">
    <property type="entry name" value="Sig_transdc_resp-reg_C-effctor"/>
</dbReference>
<reference evidence="3 4" key="1">
    <citation type="submission" date="2016-10" db="EMBL/GenBank/DDBJ databases">
        <authorList>
            <person name="de Groot N.N."/>
        </authorList>
    </citation>
    <scope>NUCLEOTIDE SEQUENCE [LARGE SCALE GENOMIC DNA]</scope>
    <source>
        <strain evidence="3 4">DSM 22789</strain>
    </source>
</reference>
<feature type="signal peptide" evidence="2">
    <location>
        <begin position="1"/>
        <end position="18"/>
    </location>
</feature>
<keyword evidence="1" id="KW-0812">Transmembrane</keyword>
<keyword evidence="2" id="KW-0732">Signal</keyword>
<dbReference type="SUPFAM" id="SSF48452">
    <property type="entry name" value="TPR-like"/>
    <property type="match status" value="1"/>
</dbReference>
<dbReference type="InterPro" id="IPR019734">
    <property type="entry name" value="TPR_rpt"/>
</dbReference>
<dbReference type="Gene3D" id="1.25.40.10">
    <property type="entry name" value="Tetratricopeptide repeat domain"/>
    <property type="match status" value="2"/>
</dbReference>
<dbReference type="SUPFAM" id="SSF46894">
    <property type="entry name" value="C-terminal effector domain of the bipartite response regulators"/>
    <property type="match status" value="1"/>
</dbReference>
<keyword evidence="1" id="KW-1133">Transmembrane helix</keyword>
<feature type="transmembrane region" description="Helical" evidence="1">
    <location>
        <begin position="394"/>
        <end position="415"/>
    </location>
</feature>
<gene>
    <name evidence="3" type="ORF">SAMN05660206_107209</name>
</gene>
<proteinExistence type="predicted"/>
<evidence type="ECO:0000313" key="4">
    <source>
        <dbReference type="Proteomes" id="UP000198785"/>
    </source>
</evidence>
<dbReference type="STRING" id="683125.SAMN05660206_107209"/>
<evidence type="ECO:0000256" key="1">
    <source>
        <dbReference type="SAM" id="Phobius"/>
    </source>
</evidence>
<dbReference type="GO" id="GO:0006355">
    <property type="term" value="P:regulation of DNA-templated transcription"/>
    <property type="evidence" value="ECO:0007669"/>
    <property type="project" value="InterPro"/>
</dbReference>
<protein>
    <submittedName>
        <fullName evidence="3">Putative negative regulator of RcsB-dependent stress response</fullName>
    </submittedName>
</protein>
<keyword evidence="4" id="KW-1185">Reference proteome</keyword>
<accession>A0A1I6U1L0</accession>
<organism evidence="3 4">
    <name type="scientific">Sphingobacterium wenxiniae</name>
    <dbReference type="NCBI Taxonomy" id="683125"/>
    <lineage>
        <taxon>Bacteria</taxon>
        <taxon>Pseudomonadati</taxon>
        <taxon>Bacteroidota</taxon>
        <taxon>Sphingobacteriia</taxon>
        <taxon>Sphingobacteriales</taxon>
        <taxon>Sphingobacteriaceae</taxon>
        <taxon>Sphingobacterium</taxon>
    </lineage>
</organism>
<dbReference type="Proteomes" id="UP000198785">
    <property type="component" value="Unassembled WGS sequence"/>
</dbReference>
<dbReference type="AlphaFoldDB" id="A0A1I6U1L0"/>
<dbReference type="OrthoDB" id="621195at2"/>